<dbReference type="AlphaFoldDB" id="A0A4S4DIS3"/>
<comment type="caution">
    <text evidence="4">The sequence shown here is derived from an EMBL/GenBank/DDBJ whole genome shotgun (WGS) entry which is preliminary data.</text>
</comment>
<dbReference type="GO" id="GO:0098542">
    <property type="term" value="P:defense response to other organism"/>
    <property type="evidence" value="ECO:0007669"/>
    <property type="project" value="InterPro"/>
</dbReference>
<comment type="subcellular location">
    <subcellularLocation>
        <location evidence="1">Membrane</location>
    </subcellularLocation>
</comment>
<dbReference type="PANTHER" id="PTHR31234:SF2">
    <property type="entry name" value="OS05G0199100 PROTEIN"/>
    <property type="match status" value="1"/>
</dbReference>
<evidence type="ECO:0000256" key="3">
    <source>
        <dbReference type="SAM" id="Phobius"/>
    </source>
</evidence>
<feature type="transmembrane region" description="Helical" evidence="3">
    <location>
        <begin position="21"/>
        <end position="43"/>
    </location>
</feature>
<accession>A0A4S4DIS3</accession>
<keyword evidence="3" id="KW-0812">Transmembrane</keyword>
<evidence type="ECO:0000256" key="2">
    <source>
        <dbReference type="ARBA" id="ARBA00023136"/>
    </source>
</evidence>
<keyword evidence="2 3" id="KW-0472">Membrane</keyword>
<dbReference type="Proteomes" id="UP000306102">
    <property type="component" value="Unassembled WGS sequence"/>
</dbReference>
<sequence>MRNHNMLFPQHHRPCSPAVQFLVFLMVAVIVIAGFIAFIFYLINPHPPNFTIKSVSVSPFSISNAQITAAWHILFSLTNPSSKARITCQHVKIFAYYRKTLLSSSTLPSLHFAENFHGSFSANISASSVLIDNNVANAIVMDWKQGVVQFNFKVRARIVFEYFTLMKKRRRITVTCENVKIMFNTTGGSMLNGLKNCKIDL</sequence>
<reference evidence="4 5" key="1">
    <citation type="journal article" date="2018" name="Proc. Natl. Acad. Sci. U.S.A.">
        <title>Draft genome sequence of Camellia sinensis var. sinensis provides insights into the evolution of the tea genome and tea quality.</title>
        <authorList>
            <person name="Wei C."/>
            <person name="Yang H."/>
            <person name="Wang S."/>
            <person name="Zhao J."/>
            <person name="Liu C."/>
            <person name="Gao L."/>
            <person name="Xia E."/>
            <person name="Lu Y."/>
            <person name="Tai Y."/>
            <person name="She G."/>
            <person name="Sun J."/>
            <person name="Cao H."/>
            <person name="Tong W."/>
            <person name="Gao Q."/>
            <person name="Li Y."/>
            <person name="Deng W."/>
            <person name="Jiang X."/>
            <person name="Wang W."/>
            <person name="Chen Q."/>
            <person name="Zhang S."/>
            <person name="Li H."/>
            <person name="Wu J."/>
            <person name="Wang P."/>
            <person name="Li P."/>
            <person name="Shi C."/>
            <person name="Zheng F."/>
            <person name="Jian J."/>
            <person name="Huang B."/>
            <person name="Shan D."/>
            <person name="Shi M."/>
            <person name="Fang C."/>
            <person name="Yue Y."/>
            <person name="Li F."/>
            <person name="Li D."/>
            <person name="Wei S."/>
            <person name="Han B."/>
            <person name="Jiang C."/>
            <person name="Yin Y."/>
            <person name="Xia T."/>
            <person name="Zhang Z."/>
            <person name="Bennetzen J.L."/>
            <person name="Zhao S."/>
            <person name="Wan X."/>
        </authorList>
    </citation>
    <scope>NUCLEOTIDE SEQUENCE [LARGE SCALE GENOMIC DNA]</scope>
    <source>
        <strain evidence="5">cv. Shuchazao</strain>
        <tissue evidence="4">Leaf</tissue>
    </source>
</reference>
<keyword evidence="3" id="KW-1133">Transmembrane helix</keyword>
<evidence type="ECO:0000313" key="4">
    <source>
        <dbReference type="EMBL" id="THG02738.1"/>
    </source>
</evidence>
<keyword evidence="5" id="KW-1185">Reference proteome</keyword>
<dbReference type="GO" id="GO:0005886">
    <property type="term" value="C:plasma membrane"/>
    <property type="evidence" value="ECO:0007669"/>
    <property type="project" value="TreeGrafter"/>
</dbReference>
<evidence type="ECO:0000313" key="5">
    <source>
        <dbReference type="Proteomes" id="UP000306102"/>
    </source>
</evidence>
<organism evidence="4 5">
    <name type="scientific">Camellia sinensis var. sinensis</name>
    <name type="common">China tea</name>
    <dbReference type="NCBI Taxonomy" id="542762"/>
    <lineage>
        <taxon>Eukaryota</taxon>
        <taxon>Viridiplantae</taxon>
        <taxon>Streptophyta</taxon>
        <taxon>Embryophyta</taxon>
        <taxon>Tracheophyta</taxon>
        <taxon>Spermatophyta</taxon>
        <taxon>Magnoliopsida</taxon>
        <taxon>eudicotyledons</taxon>
        <taxon>Gunneridae</taxon>
        <taxon>Pentapetalae</taxon>
        <taxon>asterids</taxon>
        <taxon>Ericales</taxon>
        <taxon>Theaceae</taxon>
        <taxon>Camellia</taxon>
    </lineage>
</organism>
<gene>
    <name evidence="4" type="ORF">TEA_005429</name>
</gene>
<protein>
    <recommendedName>
        <fullName evidence="6">Late embryogenesis abundant protein LEA-2 subgroup domain-containing protein</fullName>
    </recommendedName>
</protein>
<evidence type="ECO:0008006" key="6">
    <source>
        <dbReference type="Google" id="ProtNLM"/>
    </source>
</evidence>
<evidence type="ECO:0000256" key="1">
    <source>
        <dbReference type="ARBA" id="ARBA00004370"/>
    </source>
</evidence>
<name>A0A4S4DIS3_CAMSN</name>
<proteinExistence type="predicted"/>
<dbReference type="PANTHER" id="PTHR31234">
    <property type="entry name" value="LATE EMBRYOGENESIS ABUNDANT (LEA) HYDROXYPROLINE-RICH GLYCOPROTEIN FAMILY"/>
    <property type="match status" value="1"/>
</dbReference>
<dbReference type="EMBL" id="SDRB02011123">
    <property type="protein sequence ID" value="THG02738.1"/>
    <property type="molecule type" value="Genomic_DNA"/>
</dbReference>
<dbReference type="InterPro" id="IPR044839">
    <property type="entry name" value="NDR1-like"/>
</dbReference>